<feature type="transmembrane region" description="Helical" evidence="2">
    <location>
        <begin position="427"/>
        <end position="447"/>
    </location>
</feature>
<dbReference type="Proteomes" id="UP000178526">
    <property type="component" value="Unassembled WGS sequence"/>
</dbReference>
<feature type="transmembrane region" description="Helical" evidence="2">
    <location>
        <begin position="394"/>
        <end position="415"/>
    </location>
</feature>
<feature type="transmembrane region" description="Helical" evidence="2">
    <location>
        <begin position="459"/>
        <end position="481"/>
    </location>
</feature>
<keyword evidence="1" id="KW-0620">Polyamine biosynthesis</keyword>
<dbReference type="PANTHER" id="PTHR43317:SF1">
    <property type="entry name" value="THERMOSPERMINE SYNTHASE ACAULIS5"/>
    <property type="match status" value="1"/>
</dbReference>
<organism evidence="3 4">
    <name type="scientific">Candidatus Schekmanbacteria bacterium GWA2_38_11</name>
    <dbReference type="NCBI Taxonomy" id="1817876"/>
    <lineage>
        <taxon>Bacteria</taxon>
        <taxon>Candidatus Schekmaniibacteriota</taxon>
    </lineage>
</organism>
<feature type="transmembrane region" description="Helical" evidence="2">
    <location>
        <begin position="527"/>
        <end position="551"/>
    </location>
</feature>
<comment type="caution">
    <text evidence="3">The sequence shown here is derived from an EMBL/GenBank/DDBJ whole genome shotgun (WGS) entry which is preliminary data.</text>
</comment>
<feature type="transmembrane region" description="Helical" evidence="2">
    <location>
        <begin position="358"/>
        <end position="382"/>
    </location>
</feature>
<dbReference type="PANTHER" id="PTHR43317">
    <property type="entry name" value="THERMOSPERMINE SYNTHASE ACAULIS5"/>
    <property type="match status" value="1"/>
</dbReference>
<gene>
    <name evidence="3" type="ORF">A2042_06255</name>
</gene>
<dbReference type="InterPro" id="IPR029063">
    <property type="entry name" value="SAM-dependent_MTases_sf"/>
</dbReference>
<keyword evidence="2" id="KW-0812">Transmembrane</keyword>
<dbReference type="SUPFAM" id="SSF53335">
    <property type="entry name" value="S-adenosyl-L-methionine-dependent methyltransferases"/>
    <property type="match status" value="1"/>
</dbReference>
<dbReference type="EMBL" id="MGDB01000037">
    <property type="protein sequence ID" value="OGL42585.1"/>
    <property type="molecule type" value="Genomic_DNA"/>
</dbReference>
<evidence type="ECO:0000313" key="3">
    <source>
        <dbReference type="EMBL" id="OGL42585.1"/>
    </source>
</evidence>
<evidence type="ECO:0008006" key="5">
    <source>
        <dbReference type="Google" id="ProtNLM"/>
    </source>
</evidence>
<keyword evidence="2" id="KW-0472">Membrane</keyword>
<feature type="transmembrane region" description="Helical" evidence="2">
    <location>
        <begin position="493"/>
        <end position="515"/>
    </location>
</feature>
<keyword evidence="2" id="KW-1133">Transmembrane helix</keyword>
<proteinExistence type="predicted"/>
<feature type="transmembrane region" description="Helical" evidence="2">
    <location>
        <begin position="557"/>
        <end position="576"/>
    </location>
</feature>
<dbReference type="GO" id="GO:0006596">
    <property type="term" value="P:polyamine biosynthetic process"/>
    <property type="evidence" value="ECO:0007669"/>
    <property type="project" value="UniProtKB-KW"/>
</dbReference>
<dbReference type="AlphaFoldDB" id="A0A1F7RLW9"/>
<dbReference type="CDD" id="cd02440">
    <property type="entry name" value="AdoMet_MTases"/>
    <property type="match status" value="1"/>
</dbReference>
<evidence type="ECO:0000313" key="4">
    <source>
        <dbReference type="Proteomes" id="UP000178526"/>
    </source>
</evidence>
<reference evidence="3 4" key="1">
    <citation type="journal article" date="2016" name="Nat. Commun.">
        <title>Thousands of microbial genomes shed light on interconnected biogeochemical processes in an aquifer system.</title>
        <authorList>
            <person name="Anantharaman K."/>
            <person name="Brown C.T."/>
            <person name="Hug L.A."/>
            <person name="Sharon I."/>
            <person name="Castelle C.J."/>
            <person name="Probst A.J."/>
            <person name="Thomas B.C."/>
            <person name="Singh A."/>
            <person name="Wilkins M.J."/>
            <person name="Karaoz U."/>
            <person name="Brodie E.L."/>
            <person name="Williams K.H."/>
            <person name="Hubbard S.S."/>
            <person name="Banfield J.F."/>
        </authorList>
    </citation>
    <scope>NUCLEOTIDE SEQUENCE [LARGE SCALE GENOMIC DNA]</scope>
</reference>
<sequence>MKYVKGGIESRPIYEKWNSFSRIKVEGDLNIPLKPFGWGLSSAYTSDRKVRRLYMNIDANAATYITGFDGNLNDLEFLKYDIVNLVHYSRSDANVLVIGTGGGRDILSALVFEQKSVLGIEINKDIIDAVNQKFGDFTGHLDKNPKVTFVNDEARSYIARLKDKFDIIQVSLIDTWAATAAGAFVLTENSLYTVEAWEIFLKHLTPSGILTFSRWFHRDTPGQIYRLTSLASSSLIQLGVKNPRKHIIILKHTKQDAPAGIGTILISKEPFSDRNLDIIEKIAFKMQFEMVLSPRFSLDSTFATIASGENLNMFLKKFPINITAPTDDSPFFFNMLRIKTLFKREILKNQLININMQAVFVLVALLITVILLIFLCIIVPLILTTNKGTLRGALPLFIFFAAIGFGFMLVEISQMQRLIIFLGHPTYSLSVVLFSLLLSSGFGSYLTQKVGNPISTNSANLLLFLLLCSLLIFGILTPYAINAFQGSITTVRISVAIGTLFPIGLFMGMAFPIGMKMASTRSASLTPWLWGINGATSVCASVLAVVISLSFGISKTFWTGFSCYIVAFIIPLLTRLKKLSLQ</sequence>
<evidence type="ECO:0000256" key="2">
    <source>
        <dbReference type="SAM" id="Phobius"/>
    </source>
</evidence>
<name>A0A1F7RLW9_9BACT</name>
<evidence type="ECO:0000256" key="1">
    <source>
        <dbReference type="ARBA" id="ARBA00023115"/>
    </source>
</evidence>
<protein>
    <recommendedName>
        <fullName evidence="5">PABS domain-containing protein</fullName>
    </recommendedName>
</protein>
<dbReference type="Pfam" id="PF01564">
    <property type="entry name" value="Spermine_synth"/>
    <property type="match status" value="1"/>
</dbReference>
<dbReference type="Gene3D" id="3.40.50.150">
    <property type="entry name" value="Vaccinia Virus protein VP39"/>
    <property type="match status" value="1"/>
</dbReference>
<accession>A0A1F7RLW9</accession>